<evidence type="ECO:0000313" key="4">
    <source>
        <dbReference type="Proteomes" id="UP000502041"/>
    </source>
</evidence>
<evidence type="ECO:0000259" key="1">
    <source>
        <dbReference type="Pfam" id="PF00501"/>
    </source>
</evidence>
<dbReference type="Pfam" id="PF13193">
    <property type="entry name" value="AMP-binding_C"/>
    <property type="match status" value="1"/>
</dbReference>
<dbReference type="Gene3D" id="3.40.50.12780">
    <property type="entry name" value="N-terminal domain of ligase-like"/>
    <property type="match status" value="1"/>
</dbReference>
<dbReference type="Gene3D" id="3.30.300.30">
    <property type="match status" value="1"/>
</dbReference>
<dbReference type="Proteomes" id="UP000502041">
    <property type="component" value="Chromosome"/>
</dbReference>
<keyword evidence="4" id="KW-1185">Reference proteome</keyword>
<dbReference type="SUPFAM" id="SSF56801">
    <property type="entry name" value="Acetyl-CoA synthetase-like"/>
    <property type="match status" value="1"/>
</dbReference>
<dbReference type="InterPro" id="IPR000873">
    <property type="entry name" value="AMP-dep_synth/lig_dom"/>
</dbReference>
<dbReference type="EMBL" id="CP051461">
    <property type="protein sequence ID" value="QJC55529.1"/>
    <property type="molecule type" value="Genomic_DNA"/>
</dbReference>
<dbReference type="InterPro" id="IPR045851">
    <property type="entry name" value="AMP-bd_C_sf"/>
</dbReference>
<organism evidence="3 4">
    <name type="scientific">Polaromonas vacuolata</name>
    <dbReference type="NCBI Taxonomy" id="37448"/>
    <lineage>
        <taxon>Bacteria</taxon>
        <taxon>Pseudomonadati</taxon>
        <taxon>Pseudomonadota</taxon>
        <taxon>Betaproteobacteria</taxon>
        <taxon>Burkholderiales</taxon>
        <taxon>Comamonadaceae</taxon>
        <taxon>Polaromonas</taxon>
    </lineage>
</organism>
<dbReference type="PROSITE" id="PS00455">
    <property type="entry name" value="AMP_BINDING"/>
    <property type="match status" value="1"/>
</dbReference>
<accession>A0A6H2H6P1</accession>
<dbReference type="InterPro" id="IPR050237">
    <property type="entry name" value="ATP-dep_AMP-bd_enzyme"/>
</dbReference>
<feature type="domain" description="AMP-binding enzyme C-terminal" evidence="2">
    <location>
        <begin position="463"/>
        <end position="544"/>
    </location>
</feature>
<proteinExistence type="predicted"/>
<dbReference type="RefSeq" id="WP_202882414.1">
    <property type="nucleotide sequence ID" value="NZ_CP051461.1"/>
</dbReference>
<sequence>MSSPRETPTLPDWIFTLPEMRQETHFDDRELRCFSQREHSLYALLENAVKKKPEGDALIDGPLRLSWREVKIRTDALAHGLTLQGISPGERVGLLLGNRLEFVLLVFALARLGVICVPIGTRSQAPEIAYALADAGACAVFSDEDLVTRLPAENQTLRLRVSMGQQPGFVTYAEIAAAGNAQTIKNTGQNTLPHAGDEEDTAILLYTSGTTGKPKGAMLTHLNLIHSVMHFEFCMGLGPSDVSIIAVPMSHVTGLVAQMLAMVRCAGALVIMPAFRVEHFLQLAERERMTYTIMVPAMYQLCLLRADFSAWDLSNWRIGAYGGAPMPPASIAALAKQLPGLLLMNAYGATETSSPATIMPPSDSVNSEKWGDSVGRSVPCADIIIVDLDGYPVPSGVSGEIWIRGPMVVKGYWNNPIASTQEFSHGYWHSGDIGKLGESGHLYVQDRIKDVINRGGYKVFSSEVEAILAAHPQVVEAAVVGLACQVLGERVHAFVVLKEAENRPGNDTDAEALKLFCAAQLSDYKVPESFTLSTQPLARNANGKLMKKQLRESIRKSVDQPLSE</sequence>
<dbReference type="InterPro" id="IPR020845">
    <property type="entry name" value="AMP-binding_CS"/>
</dbReference>
<keyword evidence="3" id="KW-0436">Ligase</keyword>
<reference evidence="3 4" key="1">
    <citation type="submission" date="2020-04" db="EMBL/GenBank/DDBJ databases">
        <title>Complete genome of a Psychrophilic, Marine, Gas Vacuolate Bacterium Polaromonas vacuolata KCTC 22033T.</title>
        <authorList>
            <person name="Hwang K."/>
            <person name="Kim K.M."/>
        </authorList>
    </citation>
    <scope>NUCLEOTIDE SEQUENCE [LARGE SCALE GENOMIC DNA]</scope>
    <source>
        <strain evidence="3 4">KCTC 22033</strain>
    </source>
</reference>
<protein>
    <submittedName>
        <fullName evidence="3">Long-chain-fatty-acid--CoA ligase</fullName>
        <ecNumber evidence="3">6.2.1.3</ecNumber>
    </submittedName>
</protein>
<name>A0A6H2H6P1_9BURK</name>
<dbReference type="InterPro" id="IPR025110">
    <property type="entry name" value="AMP-bd_C"/>
</dbReference>
<dbReference type="InterPro" id="IPR042099">
    <property type="entry name" value="ANL_N_sf"/>
</dbReference>
<dbReference type="GO" id="GO:0004467">
    <property type="term" value="F:long-chain fatty acid-CoA ligase activity"/>
    <property type="evidence" value="ECO:0007669"/>
    <property type="project" value="UniProtKB-EC"/>
</dbReference>
<evidence type="ECO:0000313" key="3">
    <source>
        <dbReference type="EMBL" id="QJC55529.1"/>
    </source>
</evidence>
<dbReference type="Pfam" id="PF00501">
    <property type="entry name" value="AMP-binding"/>
    <property type="match status" value="1"/>
</dbReference>
<gene>
    <name evidence="3" type="primary">lcfB_1</name>
    <name evidence="3" type="ORF">HC248_00809</name>
</gene>
<feature type="domain" description="AMP-dependent synthetase/ligase" evidence="1">
    <location>
        <begin position="45"/>
        <end position="413"/>
    </location>
</feature>
<dbReference type="PANTHER" id="PTHR43767">
    <property type="entry name" value="LONG-CHAIN-FATTY-ACID--COA LIGASE"/>
    <property type="match status" value="1"/>
</dbReference>
<dbReference type="EC" id="6.2.1.3" evidence="3"/>
<dbReference type="KEGG" id="pvac:HC248_00809"/>
<evidence type="ECO:0000259" key="2">
    <source>
        <dbReference type="Pfam" id="PF13193"/>
    </source>
</evidence>
<dbReference type="PANTHER" id="PTHR43767:SF1">
    <property type="entry name" value="NONRIBOSOMAL PEPTIDE SYNTHASE PES1 (EUROFUNG)-RELATED"/>
    <property type="match status" value="1"/>
</dbReference>
<dbReference type="AlphaFoldDB" id="A0A6H2H6P1"/>